<keyword evidence="1" id="KW-1133">Transmembrane helix</keyword>
<keyword evidence="1" id="KW-0812">Transmembrane</keyword>
<sequence>MVGSTLLRQQPWPWWLFLIVGFVFYYGLNGCGGFVVMGCWHGGKTGVDMGCRCDFAGWRGGKTGVGMGYRCGFAGWCGGKTGVGMGYQSPALQTRRVTVPLPGPKLNGKVCESEFKSGSNLHIVWAESKRERSREHLEERERKWGEMKERVGPITVINWDPHEFNPDLNPDWIQKRAKG</sequence>
<dbReference type="EMBL" id="OIVN01004057">
    <property type="protein sequence ID" value="SPD15211.1"/>
    <property type="molecule type" value="Genomic_DNA"/>
</dbReference>
<evidence type="ECO:0000256" key="1">
    <source>
        <dbReference type="SAM" id="Phobius"/>
    </source>
</evidence>
<gene>
    <name evidence="2" type="ORF">FSB_LOCUS43093</name>
</gene>
<organism evidence="2">
    <name type="scientific">Fagus sylvatica</name>
    <name type="common">Beechnut</name>
    <dbReference type="NCBI Taxonomy" id="28930"/>
    <lineage>
        <taxon>Eukaryota</taxon>
        <taxon>Viridiplantae</taxon>
        <taxon>Streptophyta</taxon>
        <taxon>Embryophyta</taxon>
        <taxon>Tracheophyta</taxon>
        <taxon>Spermatophyta</taxon>
        <taxon>Magnoliopsida</taxon>
        <taxon>eudicotyledons</taxon>
        <taxon>Gunneridae</taxon>
        <taxon>Pentapetalae</taxon>
        <taxon>rosids</taxon>
        <taxon>fabids</taxon>
        <taxon>Fagales</taxon>
        <taxon>Fagaceae</taxon>
        <taxon>Fagus</taxon>
    </lineage>
</organism>
<protein>
    <submittedName>
        <fullName evidence="2">Uncharacterized protein</fullName>
    </submittedName>
</protein>
<proteinExistence type="predicted"/>
<reference evidence="2" key="1">
    <citation type="submission" date="2018-02" db="EMBL/GenBank/DDBJ databases">
        <authorList>
            <person name="Cohen D.B."/>
            <person name="Kent A.D."/>
        </authorList>
    </citation>
    <scope>NUCLEOTIDE SEQUENCE</scope>
</reference>
<name>A0A2N9HU70_FAGSY</name>
<keyword evidence="1" id="KW-0472">Membrane</keyword>
<feature type="transmembrane region" description="Helical" evidence="1">
    <location>
        <begin position="12"/>
        <end position="40"/>
    </location>
</feature>
<dbReference type="AlphaFoldDB" id="A0A2N9HU70"/>
<accession>A0A2N9HU70</accession>
<evidence type="ECO:0000313" key="2">
    <source>
        <dbReference type="EMBL" id="SPD15211.1"/>
    </source>
</evidence>